<dbReference type="OrthoDB" id="2121828at2759"/>
<evidence type="ECO:0000259" key="7">
    <source>
        <dbReference type="Pfam" id="PF07732"/>
    </source>
</evidence>
<name>A0A8H7BDC3_9FUNG</name>
<gene>
    <name evidence="8" type="primary">HEPHL1_2</name>
    <name evidence="8" type="ORF">EC973_006323</name>
</gene>
<keyword evidence="5" id="KW-0812">Transmembrane</keyword>
<dbReference type="PANTHER" id="PTHR11709:SF486">
    <property type="entry name" value="MULTICOPPER OXIDASE"/>
    <property type="match status" value="1"/>
</dbReference>
<dbReference type="InterPro" id="IPR033138">
    <property type="entry name" value="Cu_oxidase_CS"/>
</dbReference>
<dbReference type="InterPro" id="IPR045087">
    <property type="entry name" value="Cu-oxidase_fam"/>
</dbReference>
<accession>A0A8H7BDC3</accession>
<evidence type="ECO:0000313" key="9">
    <source>
        <dbReference type="Proteomes" id="UP000605846"/>
    </source>
</evidence>
<dbReference type="EMBL" id="JABAYA010000397">
    <property type="protein sequence ID" value="KAF7720702.1"/>
    <property type="molecule type" value="Genomic_DNA"/>
</dbReference>
<evidence type="ECO:0000256" key="1">
    <source>
        <dbReference type="ARBA" id="ARBA00010609"/>
    </source>
</evidence>
<keyword evidence="2" id="KW-0479">Metal-binding</keyword>
<evidence type="ECO:0000313" key="8">
    <source>
        <dbReference type="EMBL" id="KAF7720702.1"/>
    </source>
</evidence>
<evidence type="ECO:0000256" key="4">
    <source>
        <dbReference type="ARBA" id="ARBA00023008"/>
    </source>
</evidence>
<dbReference type="Pfam" id="PF07732">
    <property type="entry name" value="Cu-oxidase_3"/>
    <property type="match status" value="1"/>
</dbReference>
<keyword evidence="5" id="KW-0472">Membrane</keyword>
<dbReference type="Proteomes" id="UP000605846">
    <property type="component" value="Unassembled WGS sequence"/>
</dbReference>
<evidence type="ECO:0000256" key="2">
    <source>
        <dbReference type="ARBA" id="ARBA00022723"/>
    </source>
</evidence>
<dbReference type="AlphaFoldDB" id="A0A8H7BDC3"/>
<protein>
    <submittedName>
        <fullName evidence="8">Hephaestin-like 1</fullName>
    </submittedName>
</protein>
<dbReference type="Pfam" id="PF07731">
    <property type="entry name" value="Cu-oxidase_2"/>
    <property type="match status" value="1"/>
</dbReference>
<feature type="domain" description="Plastocyanin-like" evidence="7">
    <location>
        <begin position="106"/>
        <end position="202"/>
    </location>
</feature>
<dbReference type="PROSITE" id="PS00080">
    <property type="entry name" value="MULTICOPPER_OXIDASE2"/>
    <property type="match status" value="1"/>
</dbReference>
<sequence length="375" mass="43396">MLTAQNENFYRQFLYLVFFLNIQLSLSAPFEAKTRRYYITAEEIEWDYAPMKWDNMLDKPLNETRAGFYTVRSSDRIGSNYKKVAYRQYRDPDFRNPVPHDPSFGILGPIIRAEAGDRVHILFYNRASYPFSLHPHSTNWTSVELPGASVEPAGKFEYVWDIPFDFDFPANQSSVLWAYVSRSNPTRDLNSGLLGPIIIYQPGTLVYPTPGSMFEKPKGFDQEVLTVMLTTDENQSRYLMESANAAGIDNATLNRLMQDRDFLESNRMYHVNGYVYNNNAEIRVFYGQRVRWYIIAFGLAEDDMHTAHWHGGTVLNRGHRVDVVDLTPVSFEVLDMIPDNEGQWLFHCHVASHFIAGMTAFYEVEKQDYTGDEGW</sequence>
<dbReference type="PROSITE" id="PS00079">
    <property type="entry name" value="MULTICOPPER_OXIDASE1"/>
    <property type="match status" value="1"/>
</dbReference>
<reference evidence="8" key="1">
    <citation type="submission" date="2020-01" db="EMBL/GenBank/DDBJ databases">
        <title>Genome Sequencing of Three Apophysomyces-Like Fungal Strains Confirms a Novel Fungal Genus in the Mucoromycota with divergent Burkholderia-like Endosymbiotic Bacteria.</title>
        <authorList>
            <person name="Stajich J.E."/>
            <person name="Macias A.M."/>
            <person name="Carter-House D."/>
            <person name="Lovett B."/>
            <person name="Kasson L.R."/>
            <person name="Berry K."/>
            <person name="Grigoriev I."/>
            <person name="Chang Y."/>
            <person name="Spatafora J."/>
            <person name="Kasson M.T."/>
        </authorList>
    </citation>
    <scope>NUCLEOTIDE SEQUENCE</scope>
    <source>
        <strain evidence="8">NRRL A-21654</strain>
    </source>
</reference>
<feature type="domain" description="Plastocyanin-like" evidence="6">
    <location>
        <begin position="266"/>
        <end position="367"/>
    </location>
</feature>
<dbReference type="Gene3D" id="2.60.40.420">
    <property type="entry name" value="Cupredoxins - blue copper proteins"/>
    <property type="match status" value="1"/>
</dbReference>
<proteinExistence type="inferred from homology"/>
<evidence type="ECO:0000256" key="3">
    <source>
        <dbReference type="ARBA" id="ARBA00023002"/>
    </source>
</evidence>
<keyword evidence="4" id="KW-0186">Copper</keyword>
<evidence type="ECO:0000256" key="5">
    <source>
        <dbReference type="SAM" id="Phobius"/>
    </source>
</evidence>
<dbReference type="InterPro" id="IPR008972">
    <property type="entry name" value="Cupredoxin"/>
</dbReference>
<keyword evidence="9" id="KW-1185">Reference proteome</keyword>
<comment type="caution">
    <text evidence="8">The sequence shown here is derived from an EMBL/GenBank/DDBJ whole genome shotgun (WGS) entry which is preliminary data.</text>
</comment>
<dbReference type="PANTHER" id="PTHR11709">
    <property type="entry name" value="MULTI-COPPER OXIDASE"/>
    <property type="match status" value="1"/>
</dbReference>
<evidence type="ECO:0000259" key="6">
    <source>
        <dbReference type="Pfam" id="PF07731"/>
    </source>
</evidence>
<dbReference type="InterPro" id="IPR002355">
    <property type="entry name" value="Cu_oxidase_Cu_BS"/>
</dbReference>
<keyword evidence="5" id="KW-1133">Transmembrane helix</keyword>
<feature type="transmembrane region" description="Helical" evidence="5">
    <location>
        <begin position="12"/>
        <end position="30"/>
    </location>
</feature>
<dbReference type="GO" id="GO:0005507">
    <property type="term" value="F:copper ion binding"/>
    <property type="evidence" value="ECO:0007669"/>
    <property type="project" value="InterPro"/>
</dbReference>
<keyword evidence="3" id="KW-0560">Oxidoreductase</keyword>
<dbReference type="InterPro" id="IPR011707">
    <property type="entry name" value="Cu-oxidase-like_N"/>
</dbReference>
<organism evidence="8 9">
    <name type="scientific">Apophysomyces ossiformis</name>
    <dbReference type="NCBI Taxonomy" id="679940"/>
    <lineage>
        <taxon>Eukaryota</taxon>
        <taxon>Fungi</taxon>
        <taxon>Fungi incertae sedis</taxon>
        <taxon>Mucoromycota</taxon>
        <taxon>Mucoromycotina</taxon>
        <taxon>Mucoromycetes</taxon>
        <taxon>Mucorales</taxon>
        <taxon>Mucorineae</taxon>
        <taxon>Mucoraceae</taxon>
        <taxon>Apophysomyces</taxon>
    </lineage>
</organism>
<dbReference type="SUPFAM" id="SSF49503">
    <property type="entry name" value="Cupredoxins"/>
    <property type="match status" value="2"/>
</dbReference>
<comment type="similarity">
    <text evidence="1">Belongs to the multicopper oxidase family.</text>
</comment>
<dbReference type="GO" id="GO:0016491">
    <property type="term" value="F:oxidoreductase activity"/>
    <property type="evidence" value="ECO:0007669"/>
    <property type="project" value="UniProtKB-KW"/>
</dbReference>
<dbReference type="InterPro" id="IPR011706">
    <property type="entry name" value="Cu-oxidase_C"/>
</dbReference>